<organism evidence="2 3">
    <name type="scientific">Methanoculleus bourgensis</name>
    <dbReference type="NCBI Taxonomy" id="83986"/>
    <lineage>
        <taxon>Archaea</taxon>
        <taxon>Methanobacteriati</taxon>
        <taxon>Methanobacteriota</taxon>
        <taxon>Stenosarchaea group</taxon>
        <taxon>Methanomicrobia</taxon>
        <taxon>Methanomicrobiales</taxon>
        <taxon>Methanomicrobiaceae</taxon>
        <taxon>Methanoculleus</taxon>
    </lineage>
</organism>
<protein>
    <submittedName>
        <fullName evidence="2">Uncharacterized protein</fullName>
    </submittedName>
</protein>
<sequence>MESRAGEFMGRSERLYRMKATYSPGSLGSGPWWLSSGGVGAGEGARPQAGPGAQIEP</sequence>
<evidence type="ECO:0000313" key="2">
    <source>
        <dbReference type="EMBL" id="CVK34267.1"/>
    </source>
</evidence>
<reference evidence="2 3" key="1">
    <citation type="submission" date="2016-01" db="EMBL/GenBank/DDBJ databases">
        <authorList>
            <person name="Manzoor S."/>
        </authorList>
    </citation>
    <scope>NUCLEOTIDE SEQUENCE [LARGE SCALE GENOMIC DNA]</scope>
    <source>
        <strain evidence="2">Methanoculleus sp MAB1</strain>
    </source>
</reference>
<gene>
    <name evidence="2" type="ORF">MMAB1_3054</name>
</gene>
<dbReference type="KEGG" id="mema:MMAB1_3054"/>
<evidence type="ECO:0000313" key="3">
    <source>
        <dbReference type="Proteomes" id="UP000069850"/>
    </source>
</evidence>
<accession>A0A0X3BQB8</accession>
<evidence type="ECO:0000256" key="1">
    <source>
        <dbReference type="SAM" id="MobiDB-lite"/>
    </source>
</evidence>
<dbReference type="EMBL" id="LT158599">
    <property type="protein sequence ID" value="CVK34267.1"/>
    <property type="molecule type" value="Genomic_DNA"/>
</dbReference>
<dbReference type="AlphaFoldDB" id="A0A0X3BQB8"/>
<dbReference type="Proteomes" id="UP000069850">
    <property type="component" value="Chromosome 1"/>
</dbReference>
<name>A0A0X3BQB8_9EURY</name>
<proteinExistence type="predicted"/>
<feature type="region of interest" description="Disordered" evidence="1">
    <location>
        <begin position="38"/>
        <end position="57"/>
    </location>
</feature>